<evidence type="ECO:0000313" key="1">
    <source>
        <dbReference type="EMBL" id="CFS07326.1"/>
    </source>
</evidence>
<dbReference type="AlphaFoldDB" id="A0A655FLA3"/>
<evidence type="ECO:0000313" key="3">
    <source>
        <dbReference type="Proteomes" id="UP000039217"/>
    </source>
</evidence>
<evidence type="ECO:0000313" key="2">
    <source>
        <dbReference type="EMBL" id="CNV85395.1"/>
    </source>
</evidence>
<accession>A0A655FLA3</accession>
<dbReference type="Proteomes" id="UP000039217">
    <property type="component" value="Unassembled WGS sequence"/>
</dbReference>
<dbReference type="Proteomes" id="UP000046680">
    <property type="component" value="Unassembled WGS sequence"/>
</dbReference>
<sequence length="58" mass="5830">MSGEITRILCSGNPATSAYSVRCACGAWLVVHSVSFPVTGSRSATAPQVSIGAGCTRG</sequence>
<proteinExistence type="predicted"/>
<evidence type="ECO:0000313" key="4">
    <source>
        <dbReference type="Proteomes" id="UP000046680"/>
    </source>
</evidence>
<protein>
    <submittedName>
        <fullName evidence="2">Uncharacterized protein</fullName>
    </submittedName>
</protein>
<gene>
    <name evidence="1" type="ORF">ERS007657_03887</name>
    <name evidence="2" type="ORF">ERS007661_03186</name>
</gene>
<name>A0A655FLA3_MYCTX</name>
<dbReference type="EMBL" id="CQQC01001332">
    <property type="protein sequence ID" value="CNV85395.1"/>
    <property type="molecule type" value="Genomic_DNA"/>
</dbReference>
<dbReference type="EMBL" id="CGCX01002131">
    <property type="protein sequence ID" value="CFS07326.1"/>
    <property type="molecule type" value="Genomic_DNA"/>
</dbReference>
<reference evidence="3 4" key="1">
    <citation type="submission" date="2015-03" db="EMBL/GenBank/DDBJ databases">
        <authorList>
            <consortium name="Pathogen Informatics"/>
        </authorList>
    </citation>
    <scope>NUCLEOTIDE SEQUENCE [LARGE SCALE GENOMIC DNA]</scope>
    <source>
        <strain evidence="1 4">C09601061</strain>
        <strain evidence="2 3">D00501624</strain>
    </source>
</reference>
<organism evidence="2 3">
    <name type="scientific">Mycobacterium tuberculosis</name>
    <dbReference type="NCBI Taxonomy" id="1773"/>
    <lineage>
        <taxon>Bacteria</taxon>
        <taxon>Bacillati</taxon>
        <taxon>Actinomycetota</taxon>
        <taxon>Actinomycetes</taxon>
        <taxon>Mycobacteriales</taxon>
        <taxon>Mycobacteriaceae</taxon>
        <taxon>Mycobacterium</taxon>
        <taxon>Mycobacterium tuberculosis complex</taxon>
    </lineage>
</organism>